<evidence type="ECO:0000313" key="2">
    <source>
        <dbReference type="Proteomes" id="UP001430953"/>
    </source>
</evidence>
<keyword evidence="2" id="KW-1185">Reference proteome</keyword>
<accession>A0AAW2FZI5</accession>
<reference evidence="1 2" key="1">
    <citation type="submission" date="2023-03" db="EMBL/GenBank/DDBJ databases">
        <title>High recombination rates correlate with genetic variation in Cardiocondyla obscurior ants.</title>
        <authorList>
            <person name="Errbii M."/>
        </authorList>
    </citation>
    <scope>NUCLEOTIDE SEQUENCE [LARGE SCALE GENOMIC DNA]</scope>
    <source>
        <strain evidence="1">Alpha-2009</strain>
        <tissue evidence="1">Whole body</tissue>
    </source>
</reference>
<name>A0AAW2FZI5_9HYME</name>
<dbReference type="EMBL" id="JADYXP020000007">
    <property type="protein sequence ID" value="KAL0119617.1"/>
    <property type="molecule type" value="Genomic_DNA"/>
</dbReference>
<organism evidence="1 2">
    <name type="scientific">Cardiocondyla obscurior</name>
    <dbReference type="NCBI Taxonomy" id="286306"/>
    <lineage>
        <taxon>Eukaryota</taxon>
        <taxon>Metazoa</taxon>
        <taxon>Ecdysozoa</taxon>
        <taxon>Arthropoda</taxon>
        <taxon>Hexapoda</taxon>
        <taxon>Insecta</taxon>
        <taxon>Pterygota</taxon>
        <taxon>Neoptera</taxon>
        <taxon>Endopterygota</taxon>
        <taxon>Hymenoptera</taxon>
        <taxon>Apocrita</taxon>
        <taxon>Aculeata</taxon>
        <taxon>Formicoidea</taxon>
        <taxon>Formicidae</taxon>
        <taxon>Myrmicinae</taxon>
        <taxon>Cardiocondyla</taxon>
    </lineage>
</organism>
<proteinExistence type="predicted"/>
<protein>
    <submittedName>
        <fullName evidence="1">Uncharacterized protein</fullName>
    </submittedName>
</protein>
<dbReference type="Proteomes" id="UP001430953">
    <property type="component" value="Unassembled WGS sequence"/>
</dbReference>
<sequence length="169" mass="20192">MSAGHFNCFNINLLAFFELHWSNSRHIEAIFDCDRVRTSTVTNCHFYVCVCHKTRQSLVTRNRYRRYQRRNESSGLRGVHGRKWLRYPDRKSLSISRVNQRHLDATALYELELRTIKKKNKIKKKQSPNRKLSNPVTRVREEIIGSWRVFRNTCESWVLRRSVPSIDGR</sequence>
<comment type="caution">
    <text evidence="1">The sequence shown here is derived from an EMBL/GenBank/DDBJ whole genome shotgun (WGS) entry which is preliminary data.</text>
</comment>
<evidence type="ECO:0000313" key="1">
    <source>
        <dbReference type="EMBL" id="KAL0119617.1"/>
    </source>
</evidence>
<gene>
    <name evidence="1" type="ORF">PUN28_007809</name>
</gene>
<dbReference type="AlphaFoldDB" id="A0AAW2FZI5"/>